<dbReference type="RefSeq" id="WP_204420065.1">
    <property type="nucleotide sequence ID" value="NZ_JAFBED010000018.1"/>
</dbReference>
<evidence type="ECO:0000256" key="4">
    <source>
        <dbReference type="ARBA" id="ARBA00022679"/>
    </source>
</evidence>
<dbReference type="Proteomes" id="UP000737402">
    <property type="component" value="Unassembled WGS sequence"/>
</dbReference>
<dbReference type="PANTHER" id="PTHR32125:SF4">
    <property type="entry name" value="2-C-METHYL-D-ERYTHRITOL 4-PHOSPHATE CYTIDYLYLTRANSFERASE, CHLOROPLASTIC"/>
    <property type="match status" value="1"/>
</dbReference>
<evidence type="ECO:0000256" key="6">
    <source>
        <dbReference type="ARBA" id="ARBA00023229"/>
    </source>
</evidence>
<evidence type="ECO:0000313" key="8">
    <source>
        <dbReference type="EMBL" id="MBM7622373.1"/>
    </source>
</evidence>
<keyword evidence="6 7" id="KW-0414">Isoprene biosynthesis</keyword>
<dbReference type="InterPro" id="IPR018294">
    <property type="entry name" value="ISPD_synthase_CS"/>
</dbReference>
<dbReference type="InterPro" id="IPR034683">
    <property type="entry name" value="IspD/TarI"/>
</dbReference>
<dbReference type="PANTHER" id="PTHR32125">
    <property type="entry name" value="2-C-METHYL-D-ERYTHRITOL 4-PHOSPHATE CYTIDYLYLTRANSFERASE, CHLOROPLASTIC"/>
    <property type="match status" value="1"/>
</dbReference>
<dbReference type="InterPro" id="IPR001228">
    <property type="entry name" value="IspD"/>
</dbReference>
<keyword evidence="5 7" id="KW-0548">Nucleotidyltransferase</keyword>
<evidence type="ECO:0000313" key="9">
    <source>
        <dbReference type="Proteomes" id="UP000737402"/>
    </source>
</evidence>
<dbReference type="EMBL" id="JAFBED010000018">
    <property type="protein sequence ID" value="MBM7622373.1"/>
    <property type="molecule type" value="Genomic_DNA"/>
</dbReference>
<protein>
    <recommendedName>
        <fullName evidence="7">2-C-methyl-D-erythritol 4-phosphate cytidylyltransferase</fullName>
        <ecNumber evidence="7">2.7.7.60</ecNumber>
    </recommendedName>
    <alternativeName>
        <fullName evidence="7">4-diphosphocytidyl-2C-methyl-D-erythritol synthase</fullName>
    </alternativeName>
    <alternativeName>
        <fullName evidence="7">MEP cytidylyltransferase</fullName>
        <shortName evidence="7">MCT</shortName>
    </alternativeName>
</protein>
<dbReference type="CDD" id="cd02516">
    <property type="entry name" value="CDP-ME_synthetase"/>
    <property type="match status" value="1"/>
</dbReference>
<dbReference type="HAMAP" id="MF_00108">
    <property type="entry name" value="IspD"/>
    <property type="match status" value="1"/>
</dbReference>
<comment type="function">
    <text evidence="7">Catalyzes the formation of 4-diphosphocytidyl-2-C-methyl-D-erythritol from CTP and 2-C-methyl-D-erythritol 4-phosphate (MEP).</text>
</comment>
<dbReference type="Pfam" id="PF01128">
    <property type="entry name" value="IspD"/>
    <property type="match status" value="1"/>
</dbReference>
<evidence type="ECO:0000256" key="1">
    <source>
        <dbReference type="ARBA" id="ARBA00001282"/>
    </source>
</evidence>
<dbReference type="InterPro" id="IPR029044">
    <property type="entry name" value="Nucleotide-diphossugar_trans"/>
</dbReference>
<feature type="site" description="Transition state stabilizer" evidence="7">
    <location>
        <position position="15"/>
    </location>
</feature>
<comment type="caution">
    <text evidence="8">The sequence shown here is derived from an EMBL/GenBank/DDBJ whole genome shotgun (WGS) entry which is preliminary data.</text>
</comment>
<keyword evidence="4 7" id="KW-0808">Transferase</keyword>
<evidence type="ECO:0000256" key="3">
    <source>
        <dbReference type="ARBA" id="ARBA00009789"/>
    </source>
</evidence>
<dbReference type="GO" id="GO:0050518">
    <property type="term" value="F:2-C-methyl-D-erythritol 4-phosphate cytidylyltransferase activity"/>
    <property type="evidence" value="ECO:0007669"/>
    <property type="project" value="UniProtKB-EC"/>
</dbReference>
<dbReference type="NCBIfam" id="TIGR00453">
    <property type="entry name" value="ispD"/>
    <property type="match status" value="1"/>
</dbReference>
<gene>
    <name evidence="7" type="primary">ispD</name>
    <name evidence="8" type="ORF">JOC95_004290</name>
</gene>
<evidence type="ECO:0000256" key="7">
    <source>
        <dbReference type="HAMAP-Rule" id="MF_00108"/>
    </source>
</evidence>
<feature type="site" description="Transition state stabilizer" evidence="7">
    <location>
        <position position="22"/>
    </location>
</feature>
<dbReference type="InterPro" id="IPR050088">
    <property type="entry name" value="IspD/TarI_cytidylyltransf_bact"/>
</dbReference>
<evidence type="ECO:0000256" key="2">
    <source>
        <dbReference type="ARBA" id="ARBA00004787"/>
    </source>
</evidence>
<sequence>MTYEVMVLAAGQGKRMKAGKNKQFIELEGKPVIIHTLTVFENDPMCKEIKLVINEKEVPLFEALLESYGISKVSEMVPGGKERQDSVYNGLLRMENAEIVLVHDGARPFIRQEVIHRLVEKAKRDGAAIVGVPVKDTIKKVNADLLIEETVERAALWMIQTPQAFQYSILQKAHLQAKEEQYMGTDESSLVERIGMPVHMVEGDYENIKLTTPEDLIVAEAILKKQKAE</sequence>
<evidence type="ECO:0000256" key="5">
    <source>
        <dbReference type="ARBA" id="ARBA00022695"/>
    </source>
</evidence>
<feature type="site" description="Positions MEP for the nucleophilic attack" evidence="7">
    <location>
        <position position="209"/>
    </location>
</feature>
<dbReference type="Gene3D" id="3.90.550.10">
    <property type="entry name" value="Spore Coat Polysaccharide Biosynthesis Protein SpsA, Chain A"/>
    <property type="match status" value="1"/>
</dbReference>
<comment type="similarity">
    <text evidence="3 7">Belongs to the IspD/TarI cytidylyltransferase family. IspD subfamily.</text>
</comment>
<comment type="catalytic activity">
    <reaction evidence="1 7">
        <text>2-C-methyl-D-erythritol 4-phosphate + CTP + H(+) = 4-CDP-2-C-methyl-D-erythritol + diphosphate</text>
        <dbReference type="Rhea" id="RHEA:13429"/>
        <dbReference type="ChEBI" id="CHEBI:15378"/>
        <dbReference type="ChEBI" id="CHEBI:33019"/>
        <dbReference type="ChEBI" id="CHEBI:37563"/>
        <dbReference type="ChEBI" id="CHEBI:57823"/>
        <dbReference type="ChEBI" id="CHEBI:58262"/>
        <dbReference type="EC" id="2.7.7.60"/>
    </reaction>
</comment>
<dbReference type="EC" id="2.7.7.60" evidence="7"/>
<accession>A0ABS2P6P3</accession>
<name>A0ABS2P6P3_9BACI</name>
<organism evidence="8 9">
    <name type="scientific">Sutcliffiella tianshenii</name>
    <dbReference type="NCBI Taxonomy" id="1463404"/>
    <lineage>
        <taxon>Bacteria</taxon>
        <taxon>Bacillati</taxon>
        <taxon>Bacillota</taxon>
        <taxon>Bacilli</taxon>
        <taxon>Bacillales</taxon>
        <taxon>Bacillaceae</taxon>
        <taxon>Sutcliffiella</taxon>
    </lineage>
</organism>
<comment type="pathway">
    <text evidence="2 7">Isoprenoid biosynthesis; isopentenyl diphosphate biosynthesis via DXP pathway; isopentenyl diphosphate from 1-deoxy-D-xylulose 5-phosphate: step 2/6.</text>
</comment>
<keyword evidence="9" id="KW-1185">Reference proteome</keyword>
<dbReference type="SUPFAM" id="SSF53448">
    <property type="entry name" value="Nucleotide-diphospho-sugar transferases"/>
    <property type="match status" value="1"/>
</dbReference>
<reference evidence="8 9" key="1">
    <citation type="submission" date="2021-01" db="EMBL/GenBank/DDBJ databases">
        <title>Genomic Encyclopedia of Type Strains, Phase IV (KMG-IV): sequencing the most valuable type-strain genomes for metagenomic binning, comparative biology and taxonomic classification.</title>
        <authorList>
            <person name="Goeker M."/>
        </authorList>
    </citation>
    <scope>NUCLEOTIDE SEQUENCE [LARGE SCALE GENOMIC DNA]</scope>
    <source>
        <strain evidence="8 9">DSM 25879</strain>
    </source>
</reference>
<proteinExistence type="inferred from homology"/>
<dbReference type="PROSITE" id="PS01295">
    <property type="entry name" value="ISPD"/>
    <property type="match status" value="1"/>
</dbReference>
<feature type="site" description="Positions MEP for the nucleophilic attack" evidence="7">
    <location>
        <position position="153"/>
    </location>
</feature>